<dbReference type="Pfam" id="PF03372">
    <property type="entry name" value="Exo_endo_phos"/>
    <property type="match status" value="1"/>
</dbReference>
<dbReference type="OMA" id="VIIETRI"/>
<proteinExistence type="predicted"/>
<sequence>MWNIRGVKSRGAFERLKFLVELHKVRLILLQEPFVDDGTIESYTRRIAYDGCYANVNGKIWFIWSSEVEVSIIADEEQQVTIVYAKNKGHLRATLWKSLKICNNYINGPWCITGDFNVIMSSDEKKGENPHIMEKSWDFIECMEECGMADVGYTAPRFTWCNARDKWNRIWKRLDRVFVNHEWTSKTSRFNVEHMASTGSDHTPMLVKYSTTENEGIKYFKFFKFWTEQPNFISVV</sequence>
<dbReference type="SUPFAM" id="SSF56219">
    <property type="entry name" value="DNase I-like"/>
    <property type="match status" value="1"/>
</dbReference>
<evidence type="ECO:0000313" key="2">
    <source>
        <dbReference type="Proteomes" id="UP000790787"/>
    </source>
</evidence>
<keyword evidence="2" id="KW-1185">Reference proteome</keyword>
<dbReference type="Gene3D" id="3.60.10.10">
    <property type="entry name" value="Endonuclease/exonuclease/phosphatase"/>
    <property type="match status" value="1"/>
</dbReference>
<dbReference type="KEGG" id="nta:107769089"/>
<evidence type="ECO:0000313" key="3">
    <source>
        <dbReference type="RefSeq" id="XP_016443770.1"/>
    </source>
</evidence>
<dbReference type="AlphaFoldDB" id="A0A1S3XV72"/>
<dbReference type="PANTHER" id="PTHR33710">
    <property type="entry name" value="BNAC02G09200D PROTEIN"/>
    <property type="match status" value="1"/>
</dbReference>
<evidence type="ECO:0000259" key="1">
    <source>
        <dbReference type="Pfam" id="PF03372"/>
    </source>
</evidence>
<dbReference type="GeneID" id="107769089"/>
<gene>
    <name evidence="3" type="primary">LOC107769089</name>
</gene>
<protein>
    <submittedName>
        <fullName evidence="3">Uncharacterized protein LOC107769089</fullName>
    </submittedName>
</protein>
<reference evidence="3" key="1">
    <citation type="submission" date="2025-08" db="UniProtKB">
        <authorList>
            <consortium name="RefSeq"/>
        </authorList>
    </citation>
    <scope>IDENTIFICATION</scope>
    <source>
        <tissue evidence="3">Leaf</tissue>
    </source>
</reference>
<accession>A0A1S3XV72</accession>
<organism evidence="2 3">
    <name type="scientific">Nicotiana tabacum</name>
    <name type="common">Common tobacco</name>
    <dbReference type="NCBI Taxonomy" id="4097"/>
    <lineage>
        <taxon>Eukaryota</taxon>
        <taxon>Viridiplantae</taxon>
        <taxon>Streptophyta</taxon>
        <taxon>Embryophyta</taxon>
        <taxon>Tracheophyta</taxon>
        <taxon>Spermatophyta</taxon>
        <taxon>Magnoliopsida</taxon>
        <taxon>eudicotyledons</taxon>
        <taxon>Gunneridae</taxon>
        <taxon>Pentapetalae</taxon>
        <taxon>asterids</taxon>
        <taxon>lamiids</taxon>
        <taxon>Solanales</taxon>
        <taxon>Solanaceae</taxon>
        <taxon>Nicotianoideae</taxon>
        <taxon>Nicotianeae</taxon>
        <taxon>Nicotiana</taxon>
    </lineage>
</organism>
<dbReference type="RefSeq" id="XP_016443770.1">
    <property type="nucleotide sequence ID" value="XM_016588284.1"/>
</dbReference>
<dbReference type="GO" id="GO:0003824">
    <property type="term" value="F:catalytic activity"/>
    <property type="evidence" value="ECO:0007669"/>
    <property type="project" value="InterPro"/>
</dbReference>
<dbReference type="PANTHER" id="PTHR33710:SF35">
    <property type="entry name" value="RNA-DIRECTED DNA POLYMERASE (REVERSE TRANSCRIPTASE)_ RIBONUCLEASE H"/>
    <property type="match status" value="1"/>
</dbReference>
<dbReference type="Proteomes" id="UP000790787">
    <property type="component" value="Unplaced"/>
</dbReference>
<name>A0A1S3XV72_TOBAC</name>
<dbReference type="OrthoDB" id="1302590at2759"/>
<dbReference type="InterPro" id="IPR036691">
    <property type="entry name" value="Endo/exonu/phosph_ase_sf"/>
</dbReference>
<feature type="domain" description="Endonuclease/exonuclease/phosphatase" evidence="1">
    <location>
        <begin position="2"/>
        <end position="202"/>
    </location>
</feature>
<dbReference type="InterPro" id="IPR005135">
    <property type="entry name" value="Endo/exonuclease/phosphatase"/>
</dbReference>
<dbReference type="PaxDb" id="4097-A0A1S3XV72"/>